<dbReference type="AlphaFoldDB" id="A0A1I5PIT9"/>
<feature type="transmembrane region" description="Helical" evidence="1">
    <location>
        <begin position="420"/>
        <end position="443"/>
    </location>
</feature>
<dbReference type="RefSeq" id="WP_074882694.1">
    <property type="nucleotide sequence ID" value="NZ_FOXO01000001.1"/>
</dbReference>
<reference evidence="3" key="1">
    <citation type="submission" date="2016-10" db="EMBL/GenBank/DDBJ databases">
        <authorList>
            <person name="Varghese N."/>
            <person name="Submissions S."/>
        </authorList>
    </citation>
    <scope>NUCLEOTIDE SEQUENCE [LARGE SCALE GENOMIC DNA]</scope>
    <source>
        <strain evidence="3">P18</strain>
    </source>
</reference>
<keyword evidence="2" id="KW-0328">Glycosyltransferase</keyword>
<dbReference type="EMBL" id="FOXO01000001">
    <property type="protein sequence ID" value="SFP34042.1"/>
    <property type="molecule type" value="Genomic_DNA"/>
</dbReference>
<feature type="transmembrane region" description="Helical" evidence="1">
    <location>
        <begin position="365"/>
        <end position="386"/>
    </location>
</feature>
<keyword evidence="1" id="KW-1133">Transmembrane helix</keyword>
<feature type="transmembrane region" description="Helical" evidence="1">
    <location>
        <begin position="201"/>
        <end position="219"/>
    </location>
</feature>
<feature type="transmembrane region" description="Helical" evidence="1">
    <location>
        <begin position="158"/>
        <end position="189"/>
    </location>
</feature>
<keyword evidence="3" id="KW-1185">Reference proteome</keyword>
<protein>
    <submittedName>
        <fullName evidence="2">Dolichyl-phosphate-mannose-protein mannosyltransferase</fullName>
    </submittedName>
</protein>
<evidence type="ECO:0000256" key="1">
    <source>
        <dbReference type="SAM" id="Phobius"/>
    </source>
</evidence>
<proteinExistence type="predicted"/>
<keyword evidence="1" id="KW-0812">Transmembrane</keyword>
<evidence type="ECO:0000313" key="2">
    <source>
        <dbReference type="EMBL" id="SFP34042.1"/>
    </source>
</evidence>
<evidence type="ECO:0000313" key="3">
    <source>
        <dbReference type="Proteomes" id="UP000182624"/>
    </source>
</evidence>
<name>A0A1I5PIT9_9FIRM</name>
<gene>
    <name evidence="2" type="ORF">SAMN04487928_10126</name>
</gene>
<feature type="transmembrane region" description="Helical" evidence="1">
    <location>
        <begin position="107"/>
        <end position="124"/>
    </location>
</feature>
<keyword evidence="1" id="KW-0472">Membrane</keyword>
<feature type="transmembrane region" description="Helical" evidence="1">
    <location>
        <begin position="398"/>
        <end position="414"/>
    </location>
</feature>
<feature type="transmembrane region" description="Helical" evidence="1">
    <location>
        <begin position="130"/>
        <end position="149"/>
    </location>
</feature>
<accession>A0A1I5PIT9</accession>
<dbReference type="Proteomes" id="UP000182624">
    <property type="component" value="Unassembled WGS sequence"/>
</dbReference>
<feature type="transmembrane region" description="Helical" evidence="1">
    <location>
        <begin position="79"/>
        <end position="100"/>
    </location>
</feature>
<dbReference type="OrthoDB" id="1995137at2"/>
<keyword evidence="2" id="KW-0808">Transferase</keyword>
<organism evidence="2 3">
    <name type="scientific">Butyrivibrio proteoclasticus</name>
    <dbReference type="NCBI Taxonomy" id="43305"/>
    <lineage>
        <taxon>Bacteria</taxon>
        <taxon>Bacillati</taxon>
        <taxon>Bacillota</taxon>
        <taxon>Clostridia</taxon>
        <taxon>Lachnospirales</taxon>
        <taxon>Lachnospiraceae</taxon>
        <taxon>Butyrivibrio</taxon>
    </lineage>
</organism>
<dbReference type="GO" id="GO:0016757">
    <property type="term" value="F:glycosyltransferase activity"/>
    <property type="evidence" value="ECO:0007669"/>
    <property type="project" value="UniProtKB-KW"/>
</dbReference>
<feature type="transmembrane region" description="Helical" evidence="1">
    <location>
        <begin position="334"/>
        <end position="353"/>
    </location>
</feature>
<sequence length="587" mass="66966">MGNTSKSLNMKGSAAVTFLVMLFNAIGGDYFFDLNDDVLMKDLLSGAYTGVPEGHNIQMLYPISALISVLYRISGALDWYGIFLCLLQAICVFVITYKLLEMSKDSKLWLFSLVSIPFMMLGVIGAHFLFVQYTFTCGFLSATAVILIFSHREKDKSLYLAAVLIAIAYLLRSEMLLLTLPVVMVGILIKWALTGKEFRNYLKLLVSIVLIIVASQVIHKLAYSSAGWRDFTDLFNARTELYDFQYIPDYAENKEFYDSIGLSESEHQLLVNYNFGLDEEINADTLWAVAEYADKLKTDELPLTVRLCQATGKYLYRLRHFSFQKSFEYPVTDFPWNVVAFVLYIGVILMYLFPKKEREKKKAILAVALTALLFACRTTLWLYIIVRGRDPIRITHPLYLMEIVVLLGMLYLRAEKSLKIAMGALAALIIVAIVSIPNQVFVLKAEMASREKMRQHYDALYDYFADNKDNFYFIDVYTSVSCGEDMVEGETFFSEKMFKNVDNSYANHDLMGGWASKSPLTDKKFKAFGFDSMQDAILLDNVYIVQNKSEDIQWLNDYYVEKGYDIQITQADTVADAFAIYKVSLAQ</sequence>